<reference evidence="2 3" key="1">
    <citation type="submission" date="2024-09" db="EMBL/GenBank/DDBJ databases">
        <authorList>
            <person name="Sun Q."/>
            <person name="Mori K."/>
        </authorList>
    </citation>
    <scope>NUCLEOTIDE SEQUENCE [LARGE SCALE GENOMIC DNA]</scope>
    <source>
        <strain evidence="2 3">CCM 7759</strain>
    </source>
</reference>
<protein>
    <recommendedName>
        <fullName evidence="4">DUF4025 domain-containing protein</fullName>
    </recommendedName>
</protein>
<evidence type="ECO:0008006" key="4">
    <source>
        <dbReference type="Google" id="ProtNLM"/>
    </source>
</evidence>
<organism evidence="2 3">
    <name type="scientific">Paenibacillus chartarius</name>
    <dbReference type="NCBI Taxonomy" id="747481"/>
    <lineage>
        <taxon>Bacteria</taxon>
        <taxon>Bacillati</taxon>
        <taxon>Bacillota</taxon>
        <taxon>Bacilli</taxon>
        <taxon>Bacillales</taxon>
        <taxon>Paenibacillaceae</taxon>
        <taxon>Paenibacillus</taxon>
    </lineage>
</organism>
<dbReference type="EMBL" id="JBHLWN010000031">
    <property type="protein sequence ID" value="MFC0212506.1"/>
    <property type="molecule type" value="Genomic_DNA"/>
</dbReference>
<dbReference type="Proteomes" id="UP001589776">
    <property type="component" value="Unassembled WGS sequence"/>
</dbReference>
<comment type="caution">
    <text evidence="2">The sequence shown here is derived from an EMBL/GenBank/DDBJ whole genome shotgun (WGS) entry which is preliminary data.</text>
</comment>
<gene>
    <name evidence="2" type="ORF">ACFFK0_08530</name>
</gene>
<evidence type="ECO:0000256" key="1">
    <source>
        <dbReference type="SAM" id="MobiDB-lite"/>
    </source>
</evidence>
<name>A0ABV6DIN1_9BACL</name>
<feature type="region of interest" description="Disordered" evidence="1">
    <location>
        <begin position="1"/>
        <end position="25"/>
    </location>
</feature>
<accession>A0ABV6DIN1</accession>
<evidence type="ECO:0000313" key="3">
    <source>
        <dbReference type="Proteomes" id="UP001589776"/>
    </source>
</evidence>
<dbReference type="RefSeq" id="WP_377469687.1">
    <property type="nucleotide sequence ID" value="NZ_JBHLWN010000031.1"/>
</dbReference>
<proteinExistence type="predicted"/>
<feature type="compositionally biased region" description="Basic and acidic residues" evidence="1">
    <location>
        <begin position="1"/>
        <end position="10"/>
    </location>
</feature>
<sequence>MSDRKERNMDVTDAQSAEKIGKAGDEKLDDIYTYSSVGINDVKHDATGENVRADIGAASEENPLS</sequence>
<evidence type="ECO:0000313" key="2">
    <source>
        <dbReference type="EMBL" id="MFC0212506.1"/>
    </source>
</evidence>
<keyword evidence="3" id="KW-1185">Reference proteome</keyword>